<evidence type="ECO:0000313" key="2">
    <source>
        <dbReference type="Proteomes" id="UP000789901"/>
    </source>
</evidence>
<dbReference type="SUPFAM" id="SSF54236">
    <property type="entry name" value="Ubiquitin-like"/>
    <property type="match status" value="1"/>
</dbReference>
<name>A0ABN7W2Z6_GIGMA</name>
<organism evidence="1 2">
    <name type="scientific">Gigaspora margarita</name>
    <dbReference type="NCBI Taxonomy" id="4874"/>
    <lineage>
        <taxon>Eukaryota</taxon>
        <taxon>Fungi</taxon>
        <taxon>Fungi incertae sedis</taxon>
        <taxon>Mucoromycota</taxon>
        <taxon>Glomeromycotina</taxon>
        <taxon>Glomeromycetes</taxon>
        <taxon>Diversisporales</taxon>
        <taxon>Gigasporaceae</taxon>
        <taxon>Gigaspora</taxon>
    </lineage>
</organism>
<keyword evidence="2" id="KW-1185">Reference proteome</keyword>
<reference evidence="1 2" key="1">
    <citation type="submission" date="2021-06" db="EMBL/GenBank/DDBJ databases">
        <authorList>
            <person name="Kallberg Y."/>
            <person name="Tangrot J."/>
            <person name="Rosling A."/>
        </authorList>
    </citation>
    <scope>NUCLEOTIDE SEQUENCE [LARGE SCALE GENOMIC DNA]</scope>
    <source>
        <strain evidence="1 2">120-4 pot B 10/14</strain>
    </source>
</reference>
<accession>A0ABN7W2Z6</accession>
<dbReference type="Proteomes" id="UP000789901">
    <property type="component" value="Unassembled WGS sequence"/>
</dbReference>
<protein>
    <submittedName>
        <fullName evidence="1">39108_t:CDS:1</fullName>
    </submittedName>
</protein>
<proteinExistence type="predicted"/>
<sequence length="111" mass="13244">MLSEDFMNESYFISLQNKLYNKFYNMTNYFLLGNNLDTAIDNSLCNDSYISAFKTQVINLKDIKIDNYVEETIHPEYQRLSLRGKQLEDHNIISYKSIKKDYTTFLVDHYN</sequence>
<dbReference type="EMBL" id="CAJVQB010029033">
    <property type="protein sequence ID" value="CAG8813465.1"/>
    <property type="molecule type" value="Genomic_DNA"/>
</dbReference>
<comment type="caution">
    <text evidence="1">The sequence shown here is derived from an EMBL/GenBank/DDBJ whole genome shotgun (WGS) entry which is preliminary data.</text>
</comment>
<evidence type="ECO:0000313" key="1">
    <source>
        <dbReference type="EMBL" id="CAG8813465.1"/>
    </source>
</evidence>
<feature type="non-terminal residue" evidence="1">
    <location>
        <position position="111"/>
    </location>
</feature>
<dbReference type="Gene3D" id="3.10.20.90">
    <property type="entry name" value="Phosphatidylinositol 3-kinase Catalytic Subunit, Chain A, domain 1"/>
    <property type="match status" value="1"/>
</dbReference>
<dbReference type="InterPro" id="IPR029071">
    <property type="entry name" value="Ubiquitin-like_domsf"/>
</dbReference>
<gene>
    <name evidence="1" type="ORF">GMARGA_LOCUS25797</name>
</gene>